<gene>
    <name evidence="3" type="ORF">HDK90DRAFT_547379</name>
</gene>
<feature type="region of interest" description="Disordered" evidence="2">
    <location>
        <begin position="391"/>
        <end position="466"/>
    </location>
</feature>
<feature type="compositionally biased region" description="Basic and acidic residues" evidence="2">
    <location>
        <begin position="504"/>
        <end position="519"/>
    </location>
</feature>
<feature type="compositionally biased region" description="Basic and acidic residues" evidence="2">
    <location>
        <begin position="440"/>
        <end position="462"/>
    </location>
</feature>
<proteinExistence type="predicted"/>
<evidence type="ECO:0000313" key="4">
    <source>
        <dbReference type="Proteomes" id="UP001492380"/>
    </source>
</evidence>
<feature type="coiled-coil region" evidence="1">
    <location>
        <begin position="550"/>
        <end position="584"/>
    </location>
</feature>
<evidence type="ECO:0000256" key="2">
    <source>
        <dbReference type="SAM" id="MobiDB-lite"/>
    </source>
</evidence>
<keyword evidence="4" id="KW-1185">Reference proteome</keyword>
<feature type="compositionally biased region" description="Polar residues" evidence="2">
    <location>
        <begin position="391"/>
        <end position="403"/>
    </location>
</feature>
<dbReference type="EMBL" id="JBBWRZ010000002">
    <property type="protein sequence ID" value="KAK8244564.1"/>
    <property type="molecule type" value="Genomic_DNA"/>
</dbReference>
<evidence type="ECO:0000256" key="1">
    <source>
        <dbReference type="SAM" id="Coils"/>
    </source>
</evidence>
<evidence type="ECO:0000313" key="3">
    <source>
        <dbReference type="EMBL" id="KAK8244564.1"/>
    </source>
</evidence>
<accession>A0ABR1Z0S3</accession>
<sequence>MPRPPKISIPQRVEKEIVHHSHKISRNEALQLIEAISLHWGNDGQTWIPQLGQPLGEPIHWKRGILVELFHLSSKMSTESEKKMALEAIRKEVQKRSNGKGNSADSITPSDVMTVRAKADFIHDISQYWTSDCTKWLPSGRQDLSSAFEMSIELLCGLALLSQTSSLGSIDRMLKAKALLDEQVEQRLREEAVVREIDAFKVLQLFKVNLFNGQETGASFYERLPHRRSVTQNTMQSILENAAHCRGSAYGTPEWGATVMNLTNAQQGASLRVSEGAFWKISPANSMLVPLHTDSKTVRNVKLIQQLEIRFGEPLAVILKSPALRAREALAMPTELLQKMLFLCEQFGLRLSKFQSLVQKKLLEKQAEINLLTDTHFRSISASDIEEVIQETRQGGLSPSSDLESLFEEPLEATSREEHDSQVQADGPPQKRQRLSYGGHDSKEVSEEGFKADKLANSKPSKDNMTTCDDDHAHGSAVLASGGSGAELGETDKIPAKALKHIIDAEVQPKPREEAERQKAKMPQGNVEEVDEDQSVRQQQKTVASPEAVVHDLQRLLEHERVKRQEAEARVRDLEAQLQSYQQRDG</sequence>
<keyword evidence="1" id="KW-0175">Coiled coil</keyword>
<comment type="caution">
    <text evidence="3">The sequence shown here is derived from an EMBL/GenBank/DDBJ whole genome shotgun (WGS) entry which is preliminary data.</text>
</comment>
<organism evidence="3 4">
    <name type="scientific">Phyllosticta capitalensis</name>
    <dbReference type="NCBI Taxonomy" id="121624"/>
    <lineage>
        <taxon>Eukaryota</taxon>
        <taxon>Fungi</taxon>
        <taxon>Dikarya</taxon>
        <taxon>Ascomycota</taxon>
        <taxon>Pezizomycotina</taxon>
        <taxon>Dothideomycetes</taxon>
        <taxon>Dothideomycetes incertae sedis</taxon>
        <taxon>Botryosphaeriales</taxon>
        <taxon>Phyllostictaceae</taxon>
        <taxon>Phyllosticta</taxon>
    </lineage>
</organism>
<reference evidence="3 4" key="1">
    <citation type="submission" date="2024-04" db="EMBL/GenBank/DDBJ databases">
        <title>Phyllosticta paracitricarpa is synonymous to the EU quarantine fungus P. citricarpa based on phylogenomic analyses.</title>
        <authorList>
            <consortium name="Lawrence Berkeley National Laboratory"/>
            <person name="Van Ingen-Buijs V.A."/>
            <person name="Van Westerhoven A.C."/>
            <person name="Haridas S."/>
            <person name="Skiadas P."/>
            <person name="Martin F."/>
            <person name="Groenewald J.Z."/>
            <person name="Crous P.W."/>
            <person name="Seidl M.F."/>
        </authorList>
    </citation>
    <scope>NUCLEOTIDE SEQUENCE [LARGE SCALE GENOMIC DNA]</scope>
    <source>
        <strain evidence="3 4">CBS 123374</strain>
    </source>
</reference>
<feature type="region of interest" description="Disordered" evidence="2">
    <location>
        <begin position="504"/>
        <end position="549"/>
    </location>
</feature>
<dbReference type="Proteomes" id="UP001492380">
    <property type="component" value="Unassembled WGS sequence"/>
</dbReference>
<protein>
    <submittedName>
        <fullName evidence="3">Uncharacterized protein</fullName>
    </submittedName>
</protein>
<name>A0ABR1Z0S3_9PEZI</name>